<reference evidence="3 4" key="1">
    <citation type="submission" date="2017-06" db="EMBL/GenBank/DDBJ databases">
        <title>Genome sequencing of cyanobaciteial culture collection at National Institute for Environmental Studies (NIES).</title>
        <authorList>
            <person name="Hirose Y."/>
            <person name="Shimura Y."/>
            <person name="Fujisawa T."/>
            <person name="Nakamura Y."/>
            <person name="Kawachi M."/>
        </authorList>
    </citation>
    <scope>NUCLEOTIDE SEQUENCE [LARGE SCALE GENOMIC DNA]</scope>
    <source>
        <strain evidence="3 4">NIES-267</strain>
    </source>
</reference>
<keyword evidence="2" id="KW-0812">Transmembrane</keyword>
<sequence>MINFSSILISPASAHKIEIAEDVGATLHIEPNDTPRAGETALTWFALTRKGGKIIPLKECDCQLAVYSEPRETAATPLAKPNLEPVSAERYQGIPGANITFPKPGAYQLELSGKPADDDSFKPFELKFDITVAAGTKKAATNQQEAIEKIEKKESQEIQNVNASQNQEQSFSLPFWTIGLVALVILGGIFAFTRRGKG</sequence>
<name>A0A1Z4LPL4_9CYAN</name>
<keyword evidence="2" id="KW-1133">Transmembrane helix</keyword>
<dbReference type="EMBL" id="AP018227">
    <property type="protein sequence ID" value="BAY83169.1"/>
    <property type="molecule type" value="Genomic_DNA"/>
</dbReference>
<proteinExistence type="predicted"/>
<dbReference type="Proteomes" id="UP000218418">
    <property type="component" value="Chromosome"/>
</dbReference>
<accession>A0A1Z4LPL4</accession>
<evidence type="ECO:0000256" key="1">
    <source>
        <dbReference type="SAM" id="Coils"/>
    </source>
</evidence>
<protein>
    <submittedName>
        <fullName evidence="3">Uncharacterized protein</fullName>
    </submittedName>
</protein>
<keyword evidence="4" id="KW-1185">Reference proteome</keyword>
<evidence type="ECO:0000313" key="3">
    <source>
        <dbReference type="EMBL" id="BAY83169.1"/>
    </source>
</evidence>
<keyword evidence="2" id="KW-0472">Membrane</keyword>
<keyword evidence="1" id="KW-0175">Coiled coil</keyword>
<organism evidence="3 4">
    <name type="scientific">Calothrix parasitica NIES-267</name>
    <dbReference type="NCBI Taxonomy" id="1973488"/>
    <lineage>
        <taxon>Bacteria</taxon>
        <taxon>Bacillati</taxon>
        <taxon>Cyanobacteriota</taxon>
        <taxon>Cyanophyceae</taxon>
        <taxon>Nostocales</taxon>
        <taxon>Calotrichaceae</taxon>
        <taxon>Calothrix</taxon>
    </lineage>
</organism>
<feature type="coiled-coil region" evidence="1">
    <location>
        <begin position="133"/>
        <end position="167"/>
    </location>
</feature>
<gene>
    <name evidence="3" type="ORF">NIES267_26560</name>
</gene>
<dbReference type="AlphaFoldDB" id="A0A1Z4LPL4"/>
<evidence type="ECO:0000256" key="2">
    <source>
        <dbReference type="SAM" id="Phobius"/>
    </source>
</evidence>
<evidence type="ECO:0000313" key="4">
    <source>
        <dbReference type="Proteomes" id="UP000218418"/>
    </source>
</evidence>
<feature type="transmembrane region" description="Helical" evidence="2">
    <location>
        <begin position="173"/>
        <end position="192"/>
    </location>
</feature>